<dbReference type="EMBL" id="GL871176">
    <property type="protein sequence ID" value="EGC32753.1"/>
    <property type="molecule type" value="Genomic_DNA"/>
</dbReference>
<dbReference type="InParanoid" id="F0ZTH8"/>
<dbReference type="FunCoup" id="F0ZTH8">
    <property type="interactions" value="937"/>
</dbReference>
<dbReference type="KEGG" id="dpp:DICPUDRAFT_56890"/>
<gene>
    <name evidence="1" type="ORF">DICPUDRAFT_56890</name>
</gene>
<dbReference type="RefSeq" id="XP_003290716.1">
    <property type="nucleotide sequence ID" value="XM_003290668.1"/>
</dbReference>
<dbReference type="VEuPathDB" id="AmoebaDB:DICPUDRAFT_56890"/>
<evidence type="ECO:0000313" key="2">
    <source>
        <dbReference type="Proteomes" id="UP000001064"/>
    </source>
</evidence>
<keyword evidence="2" id="KW-1185">Reference proteome</keyword>
<accession>F0ZTH8</accession>
<dbReference type="AlphaFoldDB" id="F0ZTH8"/>
<dbReference type="OrthoDB" id="291007at2759"/>
<reference evidence="2" key="1">
    <citation type="journal article" date="2011" name="Genome Biol.">
        <title>Comparative genomics of the social amoebae Dictyostelium discoideum and Dictyostelium purpureum.</title>
        <authorList>
            <consortium name="US DOE Joint Genome Institute (JGI-PGF)"/>
            <person name="Sucgang R."/>
            <person name="Kuo A."/>
            <person name="Tian X."/>
            <person name="Salerno W."/>
            <person name="Parikh A."/>
            <person name="Feasley C.L."/>
            <person name="Dalin E."/>
            <person name="Tu H."/>
            <person name="Huang E."/>
            <person name="Barry K."/>
            <person name="Lindquist E."/>
            <person name="Shapiro H."/>
            <person name="Bruce D."/>
            <person name="Schmutz J."/>
            <person name="Salamov A."/>
            <person name="Fey P."/>
            <person name="Gaudet P."/>
            <person name="Anjard C."/>
            <person name="Babu M.M."/>
            <person name="Basu S."/>
            <person name="Bushmanova Y."/>
            <person name="van der Wel H."/>
            <person name="Katoh-Kurasawa M."/>
            <person name="Dinh C."/>
            <person name="Coutinho P.M."/>
            <person name="Saito T."/>
            <person name="Elias M."/>
            <person name="Schaap P."/>
            <person name="Kay R.R."/>
            <person name="Henrissat B."/>
            <person name="Eichinger L."/>
            <person name="Rivero F."/>
            <person name="Putnam N.H."/>
            <person name="West C.M."/>
            <person name="Loomis W.F."/>
            <person name="Chisholm R.L."/>
            <person name="Shaulsky G."/>
            <person name="Strassmann J.E."/>
            <person name="Queller D.C."/>
            <person name="Kuspa A."/>
            <person name="Grigoriev I.V."/>
        </authorList>
    </citation>
    <scope>NUCLEOTIDE SEQUENCE [LARGE SCALE GENOMIC DNA]</scope>
    <source>
        <strain evidence="2">QSDP1</strain>
    </source>
</reference>
<organism evidence="1 2">
    <name type="scientific">Dictyostelium purpureum</name>
    <name type="common">Slime mold</name>
    <dbReference type="NCBI Taxonomy" id="5786"/>
    <lineage>
        <taxon>Eukaryota</taxon>
        <taxon>Amoebozoa</taxon>
        <taxon>Evosea</taxon>
        <taxon>Eumycetozoa</taxon>
        <taxon>Dictyostelia</taxon>
        <taxon>Dictyosteliales</taxon>
        <taxon>Dictyosteliaceae</taxon>
        <taxon>Dictyostelium</taxon>
    </lineage>
</organism>
<evidence type="ECO:0000313" key="1">
    <source>
        <dbReference type="EMBL" id="EGC32753.1"/>
    </source>
</evidence>
<dbReference type="Proteomes" id="UP000001064">
    <property type="component" value="Unassembled WGS sequence"/>
</dbReference>
<sequence>MSTTVSNKKCSFPICQKDVYHHHVKDSHDILIEPPHERSLKAWYCVDCFSVWRSNVTVCEYCNHQKSEVCGWARRRTYSADYLPLC</sequence>
<proteinExistence type="predicted"/>
<dbReference type="OMA" id="IEPPHER"/>
<dbReference type="GeneID" id="10508340"/>
<dbReference type="eggNOG" id="ENOG502RIDT">
    <property type="taxonomic scope" value="Eukaryota"/>
</dbReference>
<protein>
    <submittedName>
        <fullName evidence="1">Uncharacterized protein</fullName>
    </submittedName>
</protein>
<name>F0ZTH8_DICPU</name>